<dbReference type="EMBL" id="CYSE01000001">
    <property type="protein sequence ID" value="CUH74651.1"/>
    <property type="molecule type" value="Genomic_DNA"/>
</dbReference>
<evidence type="ECO:0000313" key="2">
    <source>
        <dbReference type="Proteomes" id="UP000054935"/>
    </source>
</evidence>
<proteinExistence type="predicted"/>
<name>A0A0P1FZ84_9RHOB</name>
<protein>
    <submittedName>
        <fullName evidence="1">Uncharacterized protein</fullName>
    </submittedName>
</protein>
<keyword evidence="2" id="KW-1185">Reference proteome</keyword>
<gene>
    <name evidence="1" type="ORF">TRN7648_00005</name>
</gene>
<dbReference type="AlphaFoldDB" id="A0A0P1FZ84"/>
<sequence length="55" mass="6062">MVKGCAMSDFGDLVRVCYQYAESSAIAQGDRDTCDDGAFDPVIYRPELPRSDGLR</sequence>
<dbReference type="Proteomes" id="UP000054935">
    <property type="component" value="Unassembled WGS sequence"/>
</dbReference>
<evidence type="ECO:0000313" key="1">
    <source>
        <dbReference type="EMBL" id="CUH74651.1"/>
    </source>
</evidence>
<accession>A0A0P1FZ84</accession>
<organism evidence="1 2">
    <name type="scientific">Tropicibacter naphthalenivorans</name>
    <dbReference type="NCBI Taxonomy" id="441103"/>
    <lineage>
        <taxon>Bacteria</taxon>
        <taxon>Pseudomonadati</taxon>
        <taxon>Pseudomonadota</taxon>
        <taxon>Alphaproteobacteria</taxon>
        <taxon>Rhodobacterales</taxon>
        <taxon>Roseobacteraceae</taxon>
        <taxon>Tropicibacter</taxon>
    </lineage>
</organism>
<reference evidence="1 2" key="1">
    <citation type="submission" date="2015-09" db="EMBL/GenBank/DDBJ databases">
        <authorList>
            <consortium name="Swine Surveillance"/>
        </authorList>
    </citation>
    <scope>NUCLEOTIDE SEQUENCE [LARGE SCALE GENOMIC DNA]</scope>
    <source>
        <strain evidence="1 2">CECT 7648</strain>
    </source>
</reference>